<dbReference type="Gene3D" id="3.90.870.10">
    <property type="entry name" value="DHBP synthase"/>
    <property type="match status" value="1"/>
</dbReference>
<organism evidence="11 12">
    <name type="scientific">Leucothrix pacifica</name>
    <dbReference type="NCBI Taxonomy" id="1247513"/>
    <lineage>
        <taxon>Bacteria</taxon>
        <taxon>Pseudomonadati</taxon>
        <taxon>Pseudomonadota</taxon>
        <taxon>Gammaproteobacteria</taxon>
        <taxon>Thiotrichales</taxon>
        <taxon>Thiotrichaceae</taxon>
        <taxon>Leucothrix</taxon>
    </lineage>
</organism>
<dbReference type="EMBL" id="QGKM01000006">
    <property type="protein sequence ID" value="PWQ99996.1"/>
    <property type="molecule type" value="Genomic_DNA"/>
</dbReference>
<dbReference type="SUPFAM" id="SSF55821">
    <property type="entry name" value="YrdC/RibB"/>
    <property type="match status" value="1"/>
</dbReference>
<accession>A0A317CN89</accession>
<dbReference type="GO" id="GO:0000049">
    <property type="term" value="F:tRNA binding"/>
    <property type="evidence" value="ECO:0007669"/>
    <property type="project" value="TreeGrafter"/>
</dbReference>
<evidence type="ECO:0000313" key="11">
    <source>
        <dbReference type="EMBL" id="PWQ99996.1"/>
    </source>
</evidence>
<dbReference type="GO" id="GO:0002949">
    <property type="term" value="P:tRNA threonylcarbamoyladenosine modification"/>
    <property type="evidence" value="ECO:0007669"/>
    <property type="project" value="UniProtKB-UniRule"/>
</dbReference>
<evidence type="ECO:0000256" key="4">
    <source>
        <dbReference type="ARBA" id="ARBA00022694"/>
    </source>
</evidence>
<dbReference type="PANTHER" id="PTHR17490:SF18">
    <property type="entry name" value="THREONYLCARBAMOYL-AMP SYNTHASE"/>
    <property type="match status" value="1"/>
</dbReference>
<sequence>MIVSQNINEIATLIQQGGVIAYPTEAVFGLGCDPRNLPAVQRLLDIKHRPAEKGLILIASDFEQLRPFLAQDLQASPEQIQPNNITWVFPADTTVSPLLRGSHTTLAVRVTKHPLVRELCDALNSPIVSTSANITGADPCHSTQSVLDQFKHHQLAPDAILDGPTGGQLNPTEIRDAISGKILRHS</sequence>
<dbReference type="Proteomes" id="UP000245539">
    <property type="component" value="Unassembled WGS sequence"/>
</dbReference>
<dbReference type="InterPro" id="IPR006070">
    <property type="entry name" value="Sua5-like_dom"/>
</dbReference>
<evidence type="ECO:0000256" key="7">
    <source>
        <dbReference type="ARBA" id="ARBA00022840"/>
    </source>
</evidence>
<name>A0A317CN89_9GAMM</name>
<dbReference type="Pfam" id="PF01300">
    <property type="entry name" value="Sua5_yciO_yrdC"/>
    <property type="match status" value="1"/>
</dbReference>
<evidence type="ECO:0000256" key="8">
    <source>
        <dbReference type="ARBA" id="ARBA00048366"/>
    </source>
</evidence>
<keyword evidence="12" id="KW-1185">Reference proteome</keyword>
<dbReference type="PANTHER" id="PTHR17490">
    <property type="entry name" value="SUA5"/>
    <property type="match status" value="1"/>
</dbReference>
<keyword evidence="7 9" id="KW-0067">ATP-binding</keyword>
<evidence type="ECO:0000256" key="5">
    <source>
        <dbReference type="ARBA" id="ARBA00022695"/>
    </source>
</evidence>
<dbReference type="GO" id="GO:0006450">
    <property type="term" value="P:regulation of translational fidelity"/>
    <property type="evidence" value="ECO:0007669"/>
    <property type="project" value="TreeGrafter"/>
</dbReference>
<dbReference type="GO" id="GO:0003725">
    <property type="term" value="F:double-stranded RNA binding"/>
    <property type="evidence" value="ECO:0007669"/>
    <property type="project" value="InterPro"/>
</dbReference>
<reference evidence="11 12" key="1">
    <citation type="submission" date="2018-05" db="EMBL/GenBank/DDBJ databases">
        <title>Leucothrix arctica sp. nov., isolated from Arctic seawater.</title>
        <authorList>
            <person name="Choi A."/>
            <person name="Baek K."/>
        </authorList>
    </citation>
    <scope>NUCLEOTIDE SEQUENCE [LARGE SCALE GENOMIC DNA]</scope>
    <source>
        <strain evidence="11 12">JCM 18388</strain>
    </source>
</reference>
<evidence type="ECO:0000256" key="1">
    <source>
        <dbReference type="ARBA" id="ARBA00004496"/>
    </source>
</evidence>
<evidence type="ECO:0000256" key="6">
    <source>
        <dbReference type="ARBA" id="ARBA00022741"/>
    </source>
</evidence>
<keyword evidence="2 9" id="KW-0963">Cytoplasm</keyword>
<evidence type="ECO:0000256" key="3">
    <source>
        <dbReference type="ARBA" id="ARBA00022679"/>
    </source>
</evidence>
<dbReference type="RefSeq" id="WP_109836397.1">
    <property type="nucleotide sequence ID" value="NZ_QGKM01000006.1"/>
</dbReference>
<proteinExistence type="inferred from homology"/>
<dbReference type="GO" id="GO:0005524">
    <property type="term" value="F:ATP binding"/>
    <property type="evidence" value="ECO:0007669"/>
    <property type="project" value="UniProtKB-UniRule"/>
</dbReference>
<comment type="function">
    <text evidence="9">Required for the formation of a threonylcarbamoyl group on adenosine at position 37 (t(6)A37) in tRNAs that read codons beginning with adenine. Catalyzes the conversion of L-threonine, HCO(3)(-)/CO(2) and ATP to give threonylcarbamoyl-AMP (TC-AMP) as the acyladenylate intermediate, with the release of diphosphate.</text>
</comment>
<comment type="catalytic activity">
    <reaction evidence="8 9">
        <text>L-threonine + hydrogencarbonate + ATP = L-threonylcarbamoyladenylate + diphosphate + H2O</text>
        <dbReference type="Rhea" id="RHEA:36407"/>
        <dbReference type="ChEBI" id="CHEBI:15377"/>
        <dbReference type="ChEBI" id="CHEBI:17544"/>
        <dbReference type="ChEBI" id="CHEBI:30616"/>
        <dbReference type="ChEBI" id="CHEBI:33019"/>
        <dbReference type="ChEBI" id="CHEBI:57926"/>
        <dbReference type="ChEBI" id="CHEBI:73682"/>
        <dbReference type="EC" id="2.7.7.87"/>
    </reaction>
</comment>
<keyword evidence="6 9" id="KW-0547">Nucleotide-binding</keyword>
<keyword evidence="5 9" id="KW-0548">Nucleotidyltransferase</keyword>
<dbReference type="InterPro" id="IPR017945">
    <property type="entry name" value="DHBP_synth_RibB-like_a/b_dom"/>
</dbReference>
<evidence type="ECO:0000256" key="9">
    <source>
        <dbReference type="HAMAP-Rule" id="MF_01852"/>
    </source>
</evidence>
<comment type="subcellular location">
    <subcellularLocation>
        <location evidence="1 9">Cytoplasm</location>
    </subcellularLocation>
</comment>
<dbReference type="GO" id="GO:0005737">
    <property type="term" value="C:cytoplasm"/>
    <property type="evidence" value="ECO:0007669"/>
    <property type="project" value="UniProtKB-SubCell"/>
</dbReference>
<dbReference type="EC" id="2.7.7.87" evidence="9"/>
<dbReference type="HAMAP" id="MF_01852">
    <property type="entry name" value="TsaC"/>
    <property type="match status" value="1"/>
</dbReference>
<evidence type="ECO:0000313" key="12">
    <source>
        <dbReference type="Proteomes" id="UP000245539"/>
    </source>
</evidence>
<evidence type="ECO:0000256" key="2">
    <source>
        <dbReference type="ARBA" id="ARBA00022490"/>
    </source>
</evidence>
<dbReference type="InterPro" id="IPR023535">
    <property type="entry name" value="TC-AMP_synthase"/>
</dbReference>
<keyword evidence="3 9" id="KW-0808">Transferase</keyword>
<dbReference type="GO" id="GO:0061710">
    <property type="term" value="F:L-threonylcarbamoyladenylate synthase"/>
    <property type="evidence" value="ECO:0007669"/>
    <property type="project" value="UniProtKB-EC"/>
</dbReference>
<comment type="similarity">
    <text evidence="9">Belongs to the SUA5 family. TsaC subfamily.</text>
</comment>
<dbReference type="AlphaFoldDB" id="A0A317CN89"/>
<dbReference type="InterPro" id="IPR050156">
    <property type="entry name" value="TC-AMP_synthase_SUA5"/>
</dbReference>
<evidence type="ECO:0000259" key="10">
    <source>
        <dbReference type="PROSITE" id="PS51163"/>
    </source>
</evidence>
<protein>
    <recommendedName>
        <fullName evidence="9">Threonylcarbamoyl-AMP synthase</fullName>
        <shortName evidence="9">TC-AMP synthase</shortName>
        <ecNumber evidence="9">2.7.7.87</ecNumber>
    </recommendedName>
    <alternativeName>
        <fullName evidence="9">L-threonylcarbamoyladenylate synthase</fullName>
    </alternativeName>
    <alternativeName>
        <fullName evidence="9">t(6)A37 threonylcarbamoyladenosine biosynthesis protein TsaC</fullName>
    </alternativeName>
    <alternativeName>
        <fullName evidence="9">tRNA threonylcarbamoyladenosine biosynthesis protein TsaC</fullName>
    </alternativeName>
</protein>
<keyword evidence="4 9" id="KW-0819">tRNA processing</keyword>
<feature type="domain" description="YrdC-like" evidence="10">
    <location>
        <begin position="4"/>
        <end position="186"/>
    </location>
</feature>
<dbReference type="PROSITE" id="PS51163">
    <property type="entry name" value="YRDC"/>
    <property type="match status" value="1"/>
</dbReference>
<comment type="caution">
    <text evidence="11">The sequence shown here is derived from an EMBL/GenBank/DDBJ whole genome shotgun (WGS) entry which is preliminary data.</text>
</comment>
<dbReference type="OrthoDB" id="9814580at2"/>
<gene>
    <name evidence="9" type="primary">tsaC</name>
    <name evidence="11" type="ORF">DKW60_04110</name>
</gene>